<sequence>MVTPEVKEFFSTNKVLLGSSSKWRRKVMEQQGMPIFGGMSPDIDEDAIRDPDPSKLCGMIARVSLWGKRDELVKRLGEKKGPEGFDCGFVICSDQVAFCNGEIREKPKNREEHLRWLSDYGDKGHPVTTFTAVTVFHWPSGVTASGIDRASVHFKSIPDDAKQKLADTEMLYTCSGGFAIDIPEMSSFIERIDGDEDSVMGLPVRLLGKLLLQCEKEQKKDEGGT</sequence>
<dbReference type="SUPFAM" id="SSF52972">
    <property type="entry name" value="ITPase-like"/>
    <property type="match status" value="1"/>
</dbReference>
<proteinExistence type="inferred from homology"/>
<dbReference type="PIRSF" id="PIRSF006305">
    <property type="entry name" value="Maf"/>
    <property type="match status" value="1"/>
</dbReference>
<dbReference type="VEuPathDB" id="CryptoDB:Cvel_5708"/>
<dbReference type="Pfam" id="PF02545">
    <property type="entry name" value="Maf"/>
    <property type="match status" value="1"/>
</dbReference>
<protein>
    <recommendedName>
        <fullName evidence="3">Maf-like protein</fullName>
    </recommendedName>
</protein>
<dbReference type="PANTHER" id="PTHR43213:SF4">
    <property type="entry name" value="7-METHYL-GTP PYROPHOSPHATASE"/>
    <property type="match status" value="1"/>
</dbReference>
<dbReference type="GO" id="GO:0047429">
    <property type="term" value="F:nucleoside triphosphate diphosphatase activity"/>
    <property type="evidence" value="ECO:0007669"/>
    <property type="project" value="InterPro"/>
</dbReference>
<dbReference type="Gene3D" id="3.90.950.10">
    <property type="match status" value="1"/>
</dbReference>
<accession>A0A0G4H511</accession>
<reference evidence="2" key="1">
    <citation type="submission" date="2014-11" db="EMBL/GenBank/DDBJ databases">
        <authorList>
            <person name="Otto D Thomas"/>
            <person name="Naeem Raeece"/>
        </authorList>
    </citation>
    <scope>NUCLEOTIDE SEQUENCE</scope>
</reference>
<dbReference type="PANTHER" id="PTHR43213">
    <property type="entry name" value="BIFUNCTIONAL DTTP/UTP PYROPHOSPHATASE/METHYLTRANSFERASE PROTEIN-RELATED"/>
    <property type="match status" value="1"/>
</dbReference>
<evidence type="ECO:0008006" key="3">
    <source>
        <dbReference type="Google" id="ProtNLM"/>
    </source>
</evidence>
<dbReference type="AlphaFoldDB" id="A0A0G4H511"/>
<dbReference type="EMBL" id="CDMZ01001887">
    <property type="protein sequence ID" value="CEM38870.1"/>
    <property type="molecule type" value="Genomic_DNA"/>
</dbReference>
<evidence type="ECO:0000313" key="2">
    <source>
        <dbReference type="EMBL" id="CEM38870.1"/>
    </source>
</evidence>
<dbReference type="InterPro" id="IPR003697">
    <property type="entry name" value="Maf-like"/>
</dbReference>
<name>A0A0G4H511_9ALVE</name>
<gene>
    <name evidence="2" type="ORF">Cvel_5708</name>
</gene>
<evidence type="ECO:0000256" key="1">
    <source>
        <dbReference type="ARBA" id="ARBA00022801"/>
    </source>
</evidence>
<dbReference type="InterPro" id="IPR029001">
    <property type="entry name" value="ITPase-like_fam"/>
</dbReference>
<dbReference type="PhylomeDB" id="A0A0G4H511"/>
<keyword evidence="1" id="KW-0378">Hydrolase</keyword>
<dbReference type="HAMAP" id="MF_00528">
    <property type="entry name" value="Maf"/>
    <property type="match status" value="1"/>
</dbReference>
<organism evidence="2">
    <name type="scientific">Chromera velia CCMP2878</name>
    <dbReference type="NCBI Taxonomy" id="1169474"/>
    <lineage>
        <taxon>Eukaryota</taxon>
        <taxon>Sar</taxon>
        <taxon>Alveolata</taxon>
        <taxon>Colpodellida</taxon>
        <taxon>Chromeraceae</taxon>
        <taxon>Chromera</taxon>
    </lineage>
</organism>